<organism evidence="6">
    <name type="scientific">Spongospora subterranea</name>
    <dbReference type="NCBI Taxonomy" id="70186"/>
    <lineage>
        <taxon>Eukaryota</taxon>
        <taxon>Sar</taxon>
        <taxon>Rhizaria</taxon>
        <taxon>Endomyxa</taxon>
        <taxon>Phytomyxea</taxon>
        <taxon>Plasmodiophorida</taxon>
        <taxon>Plasmodiophoridae</taxon>
        <taxon>Spongospora</taxon>
    </lineage>
</organism>
<dbReference type="EMBL" id="HACM01010966">
    <property type="protein sequence ID" value="CRZ11408.1"/>
    <property type="molecule type" value="Transcribed_RNA"/>
</dbReference>
<evidence type="ECO:0000256" key="4">
    <source>
        <dbReference type="ARBA" id="ARBA00023288"/>
    </source>
</evidence>
<feature type="domain" description="CYRIA/CYRIB Rac1 binding" evidence="5">
    <location>
        <begin position="15"/>
        <end position="301"/>
    </location>
</feature>
<accession>A0A0H5RBK7</accession>
<keyword evidence="4" id="KW-0449">Lipoprotein</keyword>
<dbReference type="AlphaFoldDB" id="A0A0H5RBK7"/>
<dbReference type="InterPro" id="IPR039789">
    <property type="entry name" value="CYRI"/>
</dbReference>
<dbReference type="InterPro" id="IPR009828">
    <property type="entry name" value="CYRIA/CYRIB_Rac1-bd"/>
</dbReference>
<sequence length="308" mass="34596">MGALFSFPGRIDVSDVFVDFESAQYSDDSERVICDAAEEILSRSYRMTEMLEAYCNCGTYIRKALSEPSSKSELEAFLAVKLNVDVISAFYTYSKEVANIVRDLLKFLATGQEKEAFCSHQYSVKQFGRLLDFVLRFDELKMQRPGIQNDFSYYRRVLAKHANDPDIKVRDEEASFISLYIAQSIPMMSALAKATSSLYVSNPNVPQALALTSNVCLELLKSKRFQSPETNQLLTRIMVGAIVLFDHISLEGGAFVKKSGINIKQAVQLVVKEYPSTSSLTNMLRYSTLHFADDSTPNGIRSLLDVDK</sequence>
<protein>
    <recommendedName>
        <fullName evidence="5">CYRIA/CYRIB Rac1 binding domain-containing protein</fullName>
    </recommendedName>
</protein>
<evidence type="ECO:0000259" key="5">
    <source>
        <dbReference type="Pfam" id="PF07159"/>
    </source>
</evidence>
<evidence type="ECO:0000256" key="2">
    <source>
        <dbReference type="ARBA" id="ARBA00005778"/>
    </source>
</evidence>
<comment type="similarity">
    <text evidence="2">Belongs to the CYRI family.</text>
</comment>
<proteinExistence type="inferred from homology"/>
<evidence type="ECO:0000256" key="1">
    <source>
        <dbReference type="ARBA" id="ARBA00004635"/>
    </source>
</evidence>
<evidence type="ECO:0000313" key="6">
    <source>
        <dbReference type="EMBL" id="CRZ11408.1"/>
    </source>
</evidence>
<dbReference type="PANTHER" id="PTHR12422">
    <property type="entry name" value="GH09096P"/>
    <property type="match status" value="1"/>
</dbReference>
<reference evidence="6" key="1">
    <citation type="submission" date="2015-04" db="EMBL/GenBank/DDBJ databases">
        <title>The genome sequence of the plant pathogenic Rhizarian Plasmodiophora brassicae reveals insights in its biotrophic life cycle and the origin of chitin synthesis.</title>
        <authorList>
            <person name="Schwelm A."/>
            <person name="Fogelqvist J."/>
            <person name="Knaust A."/>
            <person name="Julke S."/>
            <person name="Lilja T."/>
            <person name="Dhandapani V."/>
            <person name="Bonilla-Rosso G."/>
            <person name="Karlsson M."/>
            <person name="Shevchenko A."/>
            <person name="Choi S.R."/>
            <person name="Kim H.G."/>
            <person name="Park J.Y."/>
            <person name="Lim Y.P."/>
            <person name="Ludwig-Muller J."/>
            <person name="Dixelius C."/>
        </authorList>
    </citation>
    <scope>NUCLEOTIDE SEQUENCE</scope>
    <source>
        <tissue evidence="6">Potato root galls</tissue>
    </source>
</reference>
<keyword evidence="3" id="KW-0472">Membrane</keyword>
<name>A0A0H5RBK7_9EUKA</name>
<dbReference type="GO" id="GO:0016020">
    <property type="term" value="C:membrane"/>
    <property type="evidence" value="ECO:0007669"/>
    <property type="project" value="UniProtKB-SubCell"/>
</dbReference>
<comment type="subcellular location">
    <subcellularLocation>
        <location evidence="1">Membrane</location>
        <topology evidence="1">Lipid-anchor</topology>
    </subcellularLocation>
</comment>
<evidence type="ECO:0000256" key="3">
    <source>
        <dbReference type="ARBA" id="ARBA00023136"/>
    </source>
</evidence>
<dbReference type="GO" id="GO:0030833">
    <property type="term" value="P:regulation of actin filament polymerization"/>
    <property type="evidence" value="ECO:0007669"/>
    <property type="project" value="InterPro"/>
</dbReference>
<dbReference type="Pfam" id="PF07159">
    <property type="entry name" value="CYRIA-B_Rac1-bd"/>
    <property type="match status" value="1"/>
</dbReference>
<dbReference type="GO" id="GO:0031267">
    <property type="term" value="F:small GTPase binding"/>
    <property type="evidence" value="ECO:0007669"/>
    <property type="project" value="InterPro"/>
</dbReference>